<name>A0A6J4JEU6_9BACT</name>
<proteinExistence type="predicted"/>
<dbReference type="EMBL" id="CADCTJ010000956">
    <property type="protein sequence ID" value="CAA9276316.1"/>
    <property type="molecule type" value="Genomic_DNA"/>
</dbReference>
<dbReference type="Pfam" id="PF00583">
    <property type="entry name" value="Acetyltransf_1"/>
    <property type="match status" value="1"/>
</dbReference>
<organism evidence="2">
    <name type="scientific">uncultured Adhaeribacter sp</name>
    <dbReference type="NCBI Taxonomy" id="448109"/>
    <lineage>
        <taxon>Bacteria</taxon>
        <taxon>Pseudomonadati</taxon>
        <taxon>Bacteroidota</taxon>
        <taxon>Cytophagia</taxon>
        <taxon>Cytophagales</taxon>
        <taxon>Hymenobacteraceae</taxon>
        <taxon>Adhaeribacter</taxon>
        <taxon>environmental samples</taxon>
    </lineage>
</organism>
<dbReference type="Gene3D" id="3.40.630.30">
    <property type="match status" value="1"/>
</dbReference>
<reference evidence="2" key="1">
    <citation type="submission" date="2020-02" db="EMBL/GenBank/DDBJ databases">
        <authorList>
            <person name="Meier V. D."/>
        </authorList>
    </citation>
    <scope>NUCLEOTIDE SEQUENCE</scope>
    <source>
        <strain evidence="2">AVDCRST_MAG95</strain>
    </source>
</reference>
<dbReference type="InterPro" id="IPR016181">
    <property type="entry name" value="Acyl_CoA_acyltransferase"/>
</dbReference>
<feature type="domain" description="N-acetyltransferase" evidence="1">
    <location>
        <begin position="3"/>
        <end position="155"/>
    </location>
</feature>
<dbReference type="CDD" id="cd04301">
    <property type="entry name" value="NAT_SF"/>
    <property type="match status" value="1"/>
</dbReference>
<evidence type="ECO:0000259" key="1">
    <source>
        <dbReference type="PROSITE" id="PS51186"/>
    </source>
</evidence>
<dbReference type="InterPro" id="IPR000182">
    <property type="entry name" value="GNAT_dom"/>
</dbReference>
<sequence length="157" mass="18393">MLPTIRQVKEQDVEFLKVVIDSNALFPSELLEGMMENYFNEPSSTDIWLTKEENNIPVAVAYCAPERFTEGTYNLYLIAVHKNYQGRSIGAEIIAYLEETLRTNGQRILLVETSGFPEFELTRKFYEKCKYNREAVIRDFYREGEDKIVFWKKLNAV</sequence>
<evidence type="ECO:0000313" key="2">
    <source>
        <dbReference type="EMBL" id="CAA9276316.1"/>
    </source>
</evidence>
<gene>
    <name evidence="2" type="ORF">AVDCRST_MAG95-3043</name>
</gene>
<dbReference type="SUPFAM" id="SSF55729">
    <property type="entry name" value="Acyl-CoA N-acyltransferases (Nat)"/>
    <property type="match status" value="1"/>
</dbReference>
<dbReference type="PROSITE" id="PS51186">
    <property type="entry name" value="GNAT"/>
    <property type="match status" value="1"/>
</dbReference>
<protein>
    <recommendedName>
        <fullName evidence="1">N-acetyltransferase domain-containing protein</fullName>
    </recommendedName>
</protein>
<dbReference type="AlphaFoldDB" id="A0A6J4JEU6"/>
<accession>A0A6J4JEU6</accession>
<dbReference type="GO" id="GO:0016747">
    <property type="term" value="F:acyltransferase activity, transferring groups other than amino-acyl groups"/>
    <property type="evidence" value="ECO:0007669"/>
    <property type="project" value="InterPro"/>
</dbReference>